<reference evidence="3" key="1">
    <citation type="journal article" date="2021" name="Front. Microbiol.">
        <title>Comprehensive Comparative Genomics and Phenotyping of Methylobacterium Species.</title>
        <authorList>
            <person name="Alessa O."/>
            <person name="Ogura Y."/>
            <person name="Fujitani Y."/>
            <person name="Takami H."/>
            <person name="Hayashi T."/>
            <person name="Sahin N."/>
            <person name="Tani A."/>
        </authorList>
    </citation>
    <scope>NUCLEOTIDE SEQUENCE</scope>
    <source>
        <strain evidence="3">DSM 19015</strain>
    </source>
</reference>
<evidence type="ECO:0000259" key="2">
    <source>
        <dbReference type="Pfam" id="PF07811"/>
    </source>
</evidence>
<dbReference type="Pfam" id="PF07811">
    <property type="entry name" value="TadE"/>
    <property type="match status" value="1"/>
</dbReference>
<protein>
    <recommendedName>
        <fullName evidence="2">TadE-like domain-containing protein</fullName>
    </recommendedName>
</protein>
<feature type="transmembrane region" description="Helical" evidence="1">
    <location>
        <begin position="60"/>
        <end position="77"/>
    </location>
</feature>
<keyword evidence="1" id="KW-0812">Transmembrane</keyword>
<keyword evidence="1" id="KW-1133">Transmembrane helix</keyword>
<sequence length="237" mass="25513">MDGHKSMLLKGFPSGRLTSHGYALGVTGAGYRLFVCLVTQDASLVRTFKVARSGTAAVEFALLLPVMLVLYFGMVEFSRGFDNWRKLEAASRAISDLTSQGDTESPMRASTMNDIFASAKLIMRPFDGSSAKVRVSALGVDLVRFGLTKPKVCSSYSTSNFSPRAVGMPSDLAIPAGFQTQGARYMLVEMSTTHTPLLGSTLVNLMGGSYGSFEMRVVVPWPVRTDEEIVLPGGSKC</sequence>
<dbReference type="InterPro" id="IPR012495">
    <property type="entry name" value="TadE-like_dom"/>
</dbReference>
<dbReference type="EMBL" id="BPQP01000057">
    <property type="protein sequence ID" value="GJD96253.1"/>
    <property type="molecule type" value="Genomic_DNA"/>
</dbReference>
<dbReference type="Proteomes" id="UP001055125">
    <property type="component" value="Unassembled WGS sequence"/>
</dbReference>
<reference evidence="3" key="2">
    <citation type="submission" date="2021-08" db="EMBL/GenBank/DDBJ databases">
        <authorList>
            <person name="Tani A."/>
            <person name="Ola A."/>
            <person name="Ogura Y."/>
            <person name="Katsura K."/>
            <person name="Hayashi T."/>
        </authorList>
    </citation>
    <scope>NUCLEOTIDE SEQUENCE</scope>
    <source>
        <strain evidence="3">DSM 19015</strain>
    </source>
</reference>
<comment type="caution">
    <text evidence="3">The sequence shown here is derived from an EMBL/GenBank/DDBJ whole genome shotgun (WGS) entry which is preliminary data.</text>
</comment>
<dbReference type="RefSeq" id="WP_238245368.1">
    <property type="nucleotide sequence ID" value="NZ_BPQP01000057.1"/>
</dbReference>
<feature type="domain" description="TadE-like" evidence="2">
    <location>
        <begin position="54"/>
        <end position="93"/>
    </location>
</feature>
<name>A0ABQ4S1D9_9HYPH</name>
<proteinExistence type="predicted"/>
<organism evidence="3 4">
    <name type="scientific">Methylobacterium iners</name>
    <dbReference type="NCBI Taxonomy" id="418707"/>
    <lineage>
        <taxon>Bacteria</taxon>
        <taxon>Pseudomonadati</taxon>
        <taxon>Pseudomonadota</taxon>
        <taxon>Alphaproteobacteria</taxon>
        <taxon>Hyphomicrobiales</taxon>
        <taxon>Methylobacteriaceae</taxon>
        <taxon>Methylobacterium</taxon>
    </lineage>
</organism>
<evidence type="ECO:0000313" key="4">
    <source>
        <dbReference type="Proteomes" id="UP001055125"/>
    </source>
</evidence>
<evidence type="ECO:0000313" key="3">
    <source>
        <dbReference type="EMBL" id="GJD96253.1"/>
    </source>
</evidence>
<keyword evidence="1" id="KW-0472">Membrane</keyword>
<gene>
    <name evidence="3" type="ORF">OCOJLMKI_3473</name>
</gene>
<keyword evidence="4" id="KW-1185">Reference proteome</keyword>
<accession>A0ABQ4S1D9</accession>
<evidence type="ECO:0000256" key="1">
    <source>
        <dbReference type="SAM" id="Phobius"/>
    </source>
</evidence>